<evidence type="ECO:0000313" key="2">
    <source>
        <dbReference type="EMBL" id="EFK54450.1"/>
    </source>
</evidence>
<dbReference type="EMBL" id="ACLJ02000003">
    <property type="protein sequence ID" value="EFK54450.1"/>
    <property type="molecule type" value="Genomic_DNA"/>
</dbReference>
<feature type="compositionally biased region" description="Basic residues" evidence="1">
    <location>
        <begin position="1"/>
        <end position="11"/>
    </location>
</feature>
<evidence type="ECO:0000313" key="3">
    <source>
        <dbReference type="Proteomes" id="UP000004208"/>
    </source>
</evidence>
<dbReference type="AlphaFoldDB" id="D7WE96"/>
<feature type="region of interest" description="Disordered" evidence="1">
    <location>
        <begin position="1"/>
        <end position="56"/>
    </location>
</feature>
<feature type="compositionally biased region" description="Basic and acidic residues" evidence="1">
    <location>
        <begin position="12"/>
        <end position="38"/>
    </location>
</feature>
<name>D7WE96_9CORY</name>
<evidence type="ECO:0000256" key="1">
    <source>
        <dbReference type="SAM" id="MobiDB-lite"/>
    </source>
</evidence>
<reference evidence="2" key="1">
    <citation type="submission" date="2010-06" db="EMBL/GenBank/DDBJ databases">
        <authorList>
            <person name="Muzny D."/>
            <person name="Qin X."/>
            <person name="Buhay C."/>
            <person name="Dugan-Rocha S."/>
            <person name="Ding Y."/>
            <person name="Chen G."/>
            <person name="Hawes A."/>
            <person name="Holder M."/>
            <person name="Jhangiani S."/>
            <person name="Johnson A."/>
            <person name="Khan Z."/>
            <person name="Li Z."/>
            <person name="Liu W."/>
            <person name="Liu X."/>
            <person name="Perez L."/>
            <person name="Shen H."/>
            <person name="Wang Q."/>
            <person name="Watt J."/>
            <person name="Xi L."/>
            <person name="Xin Y."/>
            <person name="Zhou J."/>
            <person name="Deng J."/>
            <person name="Jiang H."/>
            <person name="Liu Y."/>
            <person name="Qu J."/>
            <person name="Song X.-Z."/>
            <person name="Zhang L."/>
            <person name="Villasana D."/>
            <person name="Johnson A."/>
            <person name="Liu J."/>
            <person name="Liyanage D."/>
            <person name="Lorensuhewa L."/>
            <person name="Robinson T."/>
            <person name="Song A."/>
            <person name="Song B.-B."/>
            <person name="Dinh H."/>
            <person name="Thornton R."/>
            <person name="Coyle M."/>
            <person name="Francisco L."/>
            <person name="Jackson L."/>
            <person name="Javaid M."/>
            <person name="Korchina V."/>
            <person name="Kovar C."/>
            <person name="Mata R."/>
            <person name="Mathew T."/>
            <person name="Ngo R."/>
            <person name="Nguyen L."/>
            <person name="Nguyen N."/>
            <person name="Okwuonu G."/>
            <person name="Ongeri F."/>
            <person name="Pham C."/>
            <person name="Simmons D."/>
            <person name="Wilczek-Boney K."/>
            <person name="Hale W."/>
            <person name="Jakkamsetti A."/>
            <person name="Pham P."/>
            <person name="Ruth R."/>
            <person name="San Lucas F."/>
            <person name="Warren J."/>
            <person name="Zhang J."/>
            <person name="Zhao Z."/>
            <person name="Zhou C."/>
            <person name="Zhu D."/>
            <person name="Lee S."/>
            <person name="Bess C."/>
            <person name="Blankenburg K."/>
            <person name="Forbes L."/>
            <person name="Fu Q."/>
            <person name="Gubbala S."/>
            <person name="Hirani K."/>
            <person name="Jayaseelan J.C."/>
            <person name="Lara F."/>
            <person name="Munidasa M."/>
            <person name="Palculict T."/>
            <person name="Patil S."/>
            <person name="Pu L.-L."/>
            <person name="Saada N."/>
            <person name="Tang L."/>
            <person name="Weissenberger G."/>
            <person name="Zhu Y."/>
            <person name="Hemphill L."/>
            <person name="Shang Y."/>
            <person name="Youmans B."/>
            <person name="Ayvaz T."/>
            <person name="Ross M."/>
            <person name="Santibanez J."/>
            <person name="Aqrawi P."/>
            <person name="Gross S."/>
            <person name="Joshi V."/>
            <person name="Fowler G."/>
            <person name="Nazareth L."/>
            <person name="Reid J."/>
            <person name="Worley K."/>
            <person name="Petrosino J."/>
            <person name="Highlander S."/>
            <person name="Gibbs R."/>
        </authorList>
    </citation>
    <scope>NUCLEOTIDE SEQUENCE [LARGE SCALE GENOMIC DNA]</scope>
    <source>
        <strain evidence="2">ATCC 33030</strain>
    </source>
</reference>
<organism evidence="2 3">
    <name type="scientific">Corynebacterium genitalium ATCC 33030</name>
    <dbReference type="NCBI Taxonomy" id="585529"/>
    <lineage>
        <taxon>Bacteria</taxon>
        <taxon>Bacillati</taxon>
        <taxon>Actinomycetota</taxon>
        <taxon>Actinomycetes</taxon>
        <taxon>Mycobacteriales</taxon>
        <taxon>Corynebacteriaceae</taxon>
        <taxon>Corynebacterium</taxon>
    </lineage>
</organism>
<accession>D7WE96</accession>
<protein>
    <submittedName>
        <fullName evidence="2">Uncharacterized protein</fullName>
    </submittedName>
</protein>
<proteinExistence type="predicted"/>
<dbReference type="OrthoDB" id="4420386at2"/>
<sequence length="56" mass="6556">MASRKPRRRASRRAETDYDRHADTPITEKKGDGERYVNFDEEPPILDERPPHYGGD</sequence>
<dbReference type="RefSeq" id="WP_005291331.1">
    <property type="nucleotide sequence ID" value="NZ_CM000961.1"/>
</dbReference>
<keyword evidence="3" id="KW-1185">Reference proteome</keyword>
<feature type="compositionally biased region" description="Basic and acidic residues" evidence="1">
    <location>
        <begin position="46"/>
        <end position="56"/>
    </location>
</feature>
<comment type="caution">
    <text evidence="2">The sequence shown here is derived from an EMBL/GenBank/DDBJ whole genome shotgun (WGS) entry which is preliminary data.</text>
</comment>
<dbReference type="Proteomes" id="UP000004208">
    <property type="component" value="Unassembled WGS sequence"/>
</dbReference>
<dbReference type="STRING" id="585529.HMPREF0291_12108"/>
<gene>
    <name evidence="2" type="ORF">HMPREF0291_12108</name>
</gene>
<dbReference type="HOGENOM" id="CLU_194387_1_1_11"/>